<dbReference type="AlphaFoldDB" id="A0A3T1DD84"/>
<dbReference type="CDD" id="cd02440">
    <property type="entry name" value="AdoMet_MTases"/>
    <property type="match status" value="1"/>
</dbReference>
<dbReference type="RefSeq" id="WP_130616721.1">
    <property type="nucleotide sequence ID" value="NZ_AP019400.1"/>
</dbReference>
<evidence type="ECO:0000256" key="2">
    <source>
        <dbReference type="ARBA" id="ARBA00022679"/>
    </source>
</evidence>
<dbReference type="OrthoDB" id="9764961at2"/>
<dbReference type="GO" id="GO:0032259">
    <property type="term" value="P:methylation"/>
    <property type="evidence" value="ECO:0007669"/>
    <property type="project" value="UniProtKB-KW"/>
</dbReference>
<proteinExistence type="predicted"/>
<dbReference type="EMBL" id="AP019400">
    <property type="protein sequence ID" value="BBI36049.1"/>
    <property type="molecule type" value="Genomic_DNA"/>
</dbReference>
<gene>
    <name evidence="4" type="primary">ybxB</name>
    <name evidence="4" type="ORF">KCTCHS21_54480</name>
</gene>
<keyword evidence="1" id="KW-0489">Methyltransferase</keyword>
<dbReference type="InterPro" id="IPR007848">
    <property type="entry name" value="Small_mtfrase_dom"/>
</dbReference>
<organism evidence="4 5">
    <name type="scientific">Cohnella abietis</name>
    <dbReference type="NCBI Taxonomy" id="2507935"/>
    <lineage>
        <taxon>Bacteria</taxon>
        <taxon>Bacillati</taxon>
        <taxon>Bacillota</taxon>
        <taxon>Bacilli</taxon>
        <taxon>Bacillales</taxon>
        <taxon>Paenibacillaceae</taxon>
        <taxon>Cohnella</taxon>
    </lineage>
</organism>
<dbReference type="GO" id="GO:0008757">
    <property type="term" value="F:S-adenosylmethionine-dependent methyltransferase activity"/>
    <property type="evidence" value="ECO:0007669"/>
    <property type="project" value="InterPro"/>
</dbReference>
<dbReference type="PANTHER" id="PTHR47816">
    <property type="entry name" value="RIBOSOMAL RNA SMALL SUBUNIT METHYLTRANSFERASE C"/>
    <property type="match status" value="1"/>
</dbReference>
<keyword evidence="5" id="KW-1185">Reference proteome</keyword>
<sequence>MNDHYYSNKPQSASNRQDFETLLRGFKLRLTSDAGVFSRDGVDYGSRVLIEGMEFPSDAKVLDIGCGYGPIGLIAARLAPQGHVTLIDINERAVELAKHNAKVNGVHNVSFAYSDLFSAVEAETFDVILSNPPIRAGKAVVHQLLEQSWARLNPGGKTWVVIQNKQGAPTARAKLEEVYGEDEVVEVGKDKGFRLYCCTRK</sequence>
<dbReference type="Pfam" id="PF05175">
    <property type="entry name" value="MTS"/>
    <property type="match status" value="1"/>
</dbReference>
<dbReference type="Proteomes" id="UP000289856">
    <property type="component" value="Chromosome"/>
</dbReference>
<keyword evidence="2" id="KW-0808">Transferase</keyword>
<accession>A0A3T1DD84</accession>
<evidence type="ECO:0000313" key="5">
    <source>
        <dbReference type="Proteomes" id="UP000289856"/>
    </source>
</evidence>
<evidence type="ECO:0000313" key="4">
    <source>
        <dbReference type="EMBL" id="BBI36049.1"/>
    </source>
</evidence>
<feature type="domain" description="Methyltransferase small" evidence="3">
    <location>
        <begin position="28"/>
        <end position="196"/>
    </location>
</feature>
<evidence type="ECO:0000256" key="1">
    <source>
        <dbReference type="ARBA" id="ARBA00022603"/>
    </source>
</evidence>
<dbReference type="PANTHER" id="PTHR47816:SF4">
    <property type="entry name" value="RIBOSOMAL RNA SMALL SUBUNIT METHYLTRANSFERASE C"/>
    <property type="match status" value="1"/>
</dbReference>
<evidence type="ECO:0000259" key="3">
    <source>
        <dbReference type="Pfam" id="PF05175"/>
    </source>
</evidence>
<dbReference type="KEGG" id="cohn:KCTCHS21_54480"/>
<dbReference type="InterPro" id="IPR029063">
    <property type="entry name" value="SAM-dependent_MTases_sf"/>
</dbReference>
<reference evidence="4 5" key="1">
    <citation type="submission" date="2019-01" db="EMBL/GenBank/DDBJ databases">
        <title>Complete genome sequence of Cohnella hallensis HS21 isolated from Korean fir (Abies koreana) rhizospheric soil.</title>
        <authorList>
            <person name="Jiang L."/>
            <person name="Kang S.W."/>
            <person name="Kim S."/>
            <person name="Jung J."/>
            <person name="Kim C.Y."/>
            <person name="Kim D.H."/>
            <person name="Kim S.W."/>
            <person name="Lee J."/>
        </authorList>
    </citation>
    <scope>NUCLEOTIDE SEQUENCE [LARGE SCALE GENOMIC DNA]</scope>
    <source>
        <strain evidence="4 5">HS21</strain>
    </source>
</reference>
<name>A0A3T1DD84_9BACL</name>
<dbReference type="Gene3D" id="3.40.50.150">
    <property type="entry name" value="Vaccinia Virus protein VP39"/>
    <property type="match status" value="1"/>
</dbReference>
<dbReference type="SUPFAM" id="SSF53335">
    <property type="entry name" value="S-adenosyl-L-methionine-dependent methyltransferases"/>
    <property type="match status" value="1"/>
</dbReference>
<dbReference type="InterPro" id="IPR046977">
    <property type="entry name" value="RsmC/RlmG"/>
</dbReference>
<protein>
    <recommendedName>
        <fullName evidence="3">Methyltransferase small domain-containing protein</fullName>
    </recommendedName>
</protein>